<evidence type="ECO:0000259" key="2">
    <source>
        <dbReference type="Pfam" id="PF13962"/>
    </source>
</evidence>
<feature type="domain" description="PGG" evidence="2">
    <location>
        <begin position="458"/>
        <end position="515"/>
    </location>
</feature>
<dbReference type="AlphaFoldDB" id="A0A8S9IC78"/>
<name>A0A8S9IC78_BRACR</name>
<dbReference type="Pfam" id="PF02721">
    <property type="entry name" value="DUF223"/>
    <property type="match status" value="1"/>
</dbReference>
<accession>A0A8S9IC78</accession>
<dbReference type="InterPro" id="IPR004252">
    <property type="entry name" value="Probable_transposase_24"/>
</dbReference>
<dbReference type="SUPFAM" id="SSF50249">
    <property type="entry name" value="Nucleic acid-binding proteins"/>
    <property type="match status" value="1"/>
</dbReference>
<organism evidence="3 4">
    <name type="scientific">Brassica cretica</name>
    <name type="common">Mustard</name>
    <dbReference type="NCBI Taxonomy" id="69181"/>
    <lineage>
        <taxon>Eukaryota</taxon>
        <taxon>Viridiplantae</taxon>
        <taxon>Streptophyta</taxon>
        <taxon>Embryophyta</taxon>
        <taxon>Tracheophyta</taxon>
        <taxon>Spermatophyta</taxon>
        <taxon>Magnoliopsida</taxon>
        <taxon>eudicotyledons</taxon>
        <taxon>Gunneridae</taxon>
        <taxon>Pentapetalae</taxon>
        <taxon>rosids</taxon>
        <taxon>malvids</taxon>
        <taxon>Brassicales</taxon>
        <taxon>Brassicaceae</taxon>
        <taxon>Brassiceae</taxon>
        <taxon>Brassica</taxon>
    </lineage>
</organism>
<protein>
    <submittedName>
        <fullName evidence="3">Uncharacterized protein</fullName>
    </submittedName>
</protein>
<sequence length="1035" mass="117070">MITSKEVWKIQNSKVIVHFDEVSGQPIGESGGRQGSWLGQLSNDVNLLPINYSDWRMVNPHIKTKVWEVIQSKFWFDDPPTRKVFVMSALGSRCKDVKLRLWKEYKRDSLSETLLNRSENVSENQWGHFVHMRFTEKWKKMQERNTESQKKNIMPHVCGRKSFSRKRNDITIKTGKRPCRAEFFIETRTKPNGSFVCEEAKTRAEKLTTLLGQKSHVTNNDIASLDDEYAQVFGPERPGQVRCVGRGPTPSKLVNHSPVTRQEIENSEMVIDLKSQVTELSDQVKGMTTFIQQVIGTSTGEQARVWALLLTYQTQLFPAYHLHQIQIRNGVMMLLETKTQTLEAMTLIFINIRRVRCVGRGPTPSKLVNHSPVTRQEIENSEMVIDLKSQVKELSDQVKGMTTFIQQVIGTSTGEHARVWASSFAVAFANIPNPAFANVPVPPNLNQYVEDTSNLPDGHSLREANIASTTPFIIFFIFDSIALFISLAVVVVQTSVVVIESKAKKQMMAVINKLVARMRSHLRFEEDLNLSKMVLMLKKIITSPYMLNEFDVSSYPKGGSNTFYPDFSHRFEEQEGCVLVTESSSVDSTSNVKAPVKREGSPIEKIEPAFYQSSANNHGLSVTIKKAKTEKNERSISNAYNVSSVELNPPMAEVDSFLALLPKDELALAIVDPKPLSIVSAVSEKDDFLKNTPRKTLSQLSETRQIAKCIVMCTVAAIDSDMGWYYLSCKVCAKKVLHVPNDTIDDEDDENSIMFSYYCPKCKVSNPKLLPRYKLHLIVVIPFPAIRVKIIKKWSTKIGRDHHSVMLLGDANGVTIQGSLNYALSLPREIELKEDDWVEILNFDIRYVFELHRTTKHKYTIKFNESSLFRKIQPVNGSNFLCCANFRGIKRGLYHPMYCIDLCGALVRAGDLIATKLAQPANIYNSILYSLEFSLINLGFCVAYGALAHRLNAFWRANTADVVCVAYGALAHRLNAFWRANTADVVVTVLRLWRIEWGEGGFNYATNMEGGSDILFDSNIPEIQFFKSQIPSIDF</sequence>
<evidence type="ECO:0000313" key="4">
    <source>
        <dbReference type="Proteomes" id="UP000712281"/>
    </source>
</evidence>
<dbReference type="Proteomes" id="UP000712281">
    <property type="component" value="Unassembled WGS sequence"/>
</dbReference>
<reference evidence="3" key="1">
    <citation type="submission" date="2019-12" db="EMBL/GenBank/DDBJ databases">
        <title>Genome sequencing and annotation of Brassica cretica.</title>
        <authorList>
            <person name="Studholme D.J."/>
            <person name="Sarris P.F."/>
        </authorList>
    </citation>
    <scope>NUCLEOTIDE SEQUENCE</scope>
    <source>
        <strain evidence="3">PFS-001/15</strain>
        <tissue evidence="3">Leaf</tissue>
    </source>
</reference>
<comment type="caution">
    <text evidence="3">The sequence shown here is derived from an EMBL/GenBank/DDBJ whole genome shotgun (WGS) entry which is preliminary data.</text>
</comment>
<evidence type="ECO:0000259" key="1">
    <source>
        <dbReference type="Pfam" id="PF02721"/>
    </source>
</evidence>
<evidence type="ECO:0000313" key="3">
    <source>
        <dbReference type="EMBL" id="KAF2567027.1"/>
    </source>
</evidence>
<proteinExistence type="predicted"/>
<dbReference type="PANTHER" id="PTHR33144">
    <property type="entry name" value="OS10G0409366 PROTEIN-RELATED"/>
    <property type="match status" value="1"/>
</dbReference>
<dbReference type="InterPro" id="IPR012340">
    <property type="entry name" value="NA-bd_OB-fold"/>
</dbReference>
<gene>
    <name evidence="3" type="ORF">F2Q68_00027180</name>
</gene>
<dbReference type="PANTHER" id="PTHR33144:SF48">
    <property type="entry name" value="PLANT TRANSPOSASE (PTTA_EN_SPM FAMILY)"/>
    <property type="match status" value="1"/>
</dbReference>
<dbReference type="InterPro" id="IPR003871">
    <property type="entry name" value="RFA1B/D_OB_1st"/>
</dbReference>
<dbReference type="Gene3D" id="2.40.50.140">
    <property type="entry name" value="Nucleic acid-binding proteins"/>
    <property type="match status" value="1"/>
</dbReference>
<feature type="domain" description="Replication protein A 70 kDa DNA-binding subunit B/D first OB fold" evidence="1">
    <location>
        <begin position="785"/>
        <end position="866"/>
    </location>
</feature>
<dbReference type="EMBL" id="QGKW02001911">
    <property type="protein sequence ID" value="KAF2567027.1"/>
    <property type="molecule type" value="Genomic_DNA"/>
</dbReference>
<dbReference type="InterPro" id="IPR026961">
    <property type="entry name" value="PGG_dom"/>
</dbReference>
<dbReference type="Pfam" id="PF13962">
    <property type="entry name" value="PGG"/>
    <property type="match status" value="1"/>
</dbReference>
<dbReference type="Pfam" id="PF03004">
    <property type="entry name" value="Transposase_24"/>
    <property type="match status" value="1"/>
</dbReference>